<dbReference type="AlphaFoldDB" id="A0A2W5PS27"/>
<dbReference type="InterPro" id="IPR011118">
    <property type="entry name" value="Tannase/feruloyl_esterase"/>
</dbReference>
<evidence type="ECO:0000256" key="4">
    <source>
        <dbReference type="ARBA" id="ARBA00022729"/>
    </source>
</evidence>
<dbReference type="InterPro" id="IPR029058">
    <property type="entry name" value="AB_hydrolase_fold"/>
</dbReference>
<comment type="similarity">
    <text evidence="1">Belongs to the tannase family.</text>
</comment>
<dbReference type="SUPFAM" id="SSF53474">
    <property type="entry name" value="alpha/beta-Hydrolases"/>
    <property type="match status" value="1"/>
</dbReference>
<keyword evidence="4 8" id="KW-0732">Signal</keyword>
<evidence type="ECO:0000256" key="6">
    <source>
        <dbReference type="ARBA" id="ARBA00022837"/>
    </source>
</evidence>
<dbReference type="GO" id="GO:0052689">
    <property type="term" value="F:carboxylic ester hydrolase activity"/>
    <property type="evidence" value="ECO:0007669"/>
    <property type="project" value="UniProtKB-KW"/>
</dbReference>
<evidence type="ECO:0000256" key="2">
    <source>
        <dbReference type="ARBA" id="ARBA00022487"/>
    </source>
</evidence>
<dbReference type="EMBL" id="QFPP01000323">
    <property type="protein sequence ID" value="PZQ68382.1"/>
    <property type="molecule type" value="Genomic_DNA"/>
</dbReference>
<evidence type="ECO:0000256" key="7">
    <source>
        <dbReference type="ARBA" id="ARBA00023157"/>
    </source>
</evidence>
<dbReference type="Pfam" id="PF07519">
    <property type="entry name" value="Tannase"/>
    <property type="match status" value="1"/>
</dbReference>
<reference evidence="9 10" key="1">
    <citation type="submission" date="2017-08" db="EMBL/GenBank/DDBJ databases">
        <title>Infants hospitalized years apart are colonized by the same room-sourced microbial strains.</title>
        <authorList>
            <person name="Brooks B."/>
            <person name="Olm M.R."/>
            <person name="Firek B.A."/>
            <person name="Baker R."/>
            <person name="Thomas B.C."/>
            <person name="Morowitz M.J."/>
            <person name="Banfield J.F."/>
        </authorList>
    </citation>
    <scope>NUCLEOTIDE SEQUENCE [LARGE SCALE GENOMIC DNA]</scope>
    <source>
        <strain evidence="9">S2_005_003_R2_41</strain>
    </source>
</reference>
<organism evidence="9 10">
    <name type="scientific">Variovorax paradoxus</name>
    <dbReference type="NCBI Taxonomy" id="34073"/>
    <lineage>
        <taxon>Bacteria</taxon>
        <taxon>Pseudomonadati</taxon>
        <taxon>Pseudomonadota</taxon>
        <taxon>Betaproteobacteria</taxon>
        <taxon>Burkholderiales</taxon>
        <taxon>Comamonadaceae</taxon>
        <taxon>Variovorax</taxon>
    </lineage>
</organism>
<gene>
    <name evidence="9" type="ORF">DI563_20495</name>
</gene>
<feature type="non-terminal residue" evidence="9">
    <location>
        <position position="329"/>
    </location>
</feature>
<dbReference type="PROSITE" id="PS51257">
    <property type="entry name" value="PROKAR_LIPOPROTEIN"/>
    <property type="match status" value="1"/>
</dbReference>
<accession>A0A2W5PS27</accession>
<dbReference type="PANTHER" id="PTHR33938:SF15">
    <property type="entry name" value="FERULOYL ESTERASE B-RELATED"/>
    <property type="match status" value="1"/>
</dbReference>
<keyword evidence="5 9" id="KW-0378">Hydrolase</keyword>
<keyword evidence="7" id="KW-1015">Disulfide bond</keyword>
<evidence type="ECO:0000313" key="10">
    <source>
        <dbReference type="Proteomes" id="UP000249135"/>
    </source>
</evidence>
<comment type="caution">
    <text evidence="9">The sequence shown here is derived from an EMBL/GenBank/DDBJ whole genome shotgun (WGS) entry which is preliminary data.</text>
</comment>
<evidence type="ECO:0000256" key="8">
    <source>
        <dbReference type="SAM" id="SignalP"/>
    </source>
</evidence>
<evidence type="ECO:0000256" key="1">
    <source>
        <dbReference type="ARBA" id="ARBA00006249"/>
    </source>
</evidence>
<evidence type="ECO:0000256" key="5">
    <source>
        <dbReference type="ARBA" id="ARBA00022801"/>
    </source>
</evidence>
<dbReference type="GO" id="GO:0046872">
    <property type="term" value="F:metal ion binding"/>
    <property type="evidence" value="ECO:0007669"/>
    <property type="project" value="UniProtKB-KW"/>
</dbReference>
<dbReference type="Proteomes" id="UP000249135">
    <property type="component" value="Unassembled WGS sequence"/>
</dbReference>
<name>A0A2W5PS27_VARPD</name>
<feature type="signal peptide" evidence="8">
    <location>
        <begin position="1"/>
        <end position="24"/>
    </location>
</feature>
<evidence type="ECO:0000256" key="3">
    <source>
        <dbReference type="ARBA" id="ARBA00022723"/>
    </source>
</evidence>
<feature type="chain" id="PRO_5015881678" evidence="8">
    <location>
        <begin position="25"/>
        <end position="329"/>
    </location>
</feature>
<protein>
    <submittedName>
        <fullName evidence="9">Tannase/feruloyl esterase family alpha/beta hydrolase</fullName>
    </submittedName>
</protein>
<sequence length="329" mass="33609">MRRIALLAATAALIAGCASNPPPALPPNSLPIGAAALACADMATLTVPASAIGLPTRGAKVTSATLVAPGGTGAAALPEYCKVLADIVSVDPTAPAIKLELDLPTQWNRKFLMFGGGGYNGLIRLPPNGNVPAGPADQPYPLGRGYATVVSDSGHQAGPMGALDGSFGVNDEAVRNFSRDALKKTRDVAIALLRQRYAVAGPERAYFAGGSTGGREALAVIQNWPDDWNGAIALYPAGAAASLDLQFGRISQALARPGAYPNAAKRKRLFDAALQACDELDGVKDGIIGATRACHARFDPATAMVDGAPLRCANGAEGGDRCLSDAQIA</sequence>
<keyword evidence="2" id="KW-0719">Serine esterase</keyword>
<keyword evidence="6" id="KW-0106">Calcium</keyword>
<dbReference type="Gene3D" id="3.40.50.1820">
    <property type="entry name" value="alpha/beta hydrolase"/>
    <property type="match status" value="1"/>
</dbReference>
<dbReference type="PANTHER" id="PTHR33938">
    <property type="entry name" value="FERULOYL ESTERASE B-RELATED"/>
    <property type="match status" value="1"/>
</dbReference>
<evidence type="ECO:0000313" key="9">
    <source>
        <dbReference type="EMBL" id="PZQ68382.1"/>
    </source>
</evidence>
<keyword evidence="3" id="KW-0479">Metal-binding</keyword>
<proteinExistence type="inferred from homology"/>